<dbReference type="SUPFAM" id="SSF52540">
    <property type="entry name" value="P-loop containing nucleoside triphosphate hydrolases"/>
    <property type="match status" value="1"/>
</dbReference>
<accession>A0A9P5U3D0</accession>
<dbReference type="InterPro" id="IPR000330">
    <property type="entry name" value="SNF2_N"/>
</dbReference>
<dbReference type="Gene3D" id="3.40.50.10810">
    <property type="entry name" value="Tandem AAA-ATPase domain"/>
    <property type="match status" value="1"/>
</dbReference>
<dbReference type="InterPro" id="IPR038718">
    <property type="entry name" value="SNF2-like_sf"/>
</dbReference>
<sequence>MFGATILGNSIAVPDFVVAWWHTTMQALLNVNSKHRKTSDEKSAKAQATIKKYFGPNFLEGELPTTSRLNWQLISPTNANVLATSVDLNSSDALEKIKARWSQLTPNARMGQYCQMTIGWMAGVVETRTKTPVELNLGGDPGHEIMEYGRLVGKSIPAEKLAEWFIVPSAGEIEVFNSELADFVDSWLGQTNINSLGTAMSLYQNPQFEKVLDYQCEGNDIRLEVFKKYTLHELHTHLGLDNGLPSIFCPYTADDPTSIPAGNKSFEGGEPVVISWHQLVFVGELFSRLARCHQANLQDIHHSGNPLTALSAIQEEWAKTPGLALLDEVGLGKTMCVMAAIATIQQVEPQQIAFNNNGRRNQNQLPPCIRDATSFGCRKAGLPSQPHLIIVPHSLVDQWENELCRFFCPDSTQIFVVQSAAKHWGKDMAAIRASKTPDILQQMFVANNGMIVKTLVNGLPRLCYNPLQDTLFSFSWCLVWIDEAREGRTGGPTWRSFSAILEAAATPLLEHPEFVLQHYTGKKRRG</sequence>
<dbReference type="AlphaFoldDB" id="A0A9P5U3D0"/>
<keyword evidence="5" id="KW-1185">Reference proteome</keyword>
<evidence type="ECO:0000256" key="1">
    <source>
        <dbReference type="ARBA" id="ARBA00022741"/>
    </source>
</evidence>
<keyword evidence="1" id="KW-0547">Nucleotide-binding</keyword>
<gene>
    <name evidence="4" type="ORF">BDP27DRAFT_1367225</name>
</gene>
<dbReference type="Pfam" id="PF00176">
    <property type="entry name" value="SNF2-rel_dom"/>
    <property type="match status" value="1"/>
</dbReference>
<protein>
    <recommendedName>
        <fullName evidence="3">SNF2 N-terminal domain-containing protein</fullName>
    </recommendedName>
</protein>
<reference evidence="4" key="1">
    <citation type="submission" date="2020-11" db="EMBL/GenBank/DDBJ databases">
        <authorList>
            <consortium name="DOE Joint Genome Institute"/>
            <person name="Ahrendt S."/>
            <person name="Riley R."/>
            <person name="Andreopoulos W."/>
            <person name="Labutti K."/>
            <person name="Pangilinan J."/>
            <person name="Ruiz-Duenas F.J."/>
            <person name="Barrasa J.M."/>
            <person name="Sanchez-Garcia M."/>
            <person name="Camarero S."/>
            <person name="Miyauchi S."/>
            <person name="Serrano A."/>
            <person name="Linde D."/>
            <person name="Babiker R."/>
            <person name="Drula E."/>
            <person name="Ayuso-Fernandez I."/>
            <person name="Pacheco R."/>
            <person name="Padilla G."/>
            <person name="Ferreira P."/>
            <person name="Barriuso J."/>
            <person name="Kellner H."/>
            <person name="Castanera R."/>
            <person name="Alfaro M."/>
            <person name="Ramirez L."/>
            <person name="Pisabarro A.G."/>
            <person name="Kuo A."/>
            <person name="Tritt A."/>
            <person name="Lipzen A."/>
            <person name="He G."/>
            <person name="Yan M."/>
            <person name="Ng V."/>
            <person name="Cullen D."/>
            <person name="Martin F."/>
            <person name="Rosso M.-N."/>
            <person name="Henrissat B."/>
            <person name="Hibbett D."/>
            <person name="Martinez A.T."/>
            <person name="Grigoriev I.V."/>
        </authorList>
    </citation>
    <scope>NUCLEOTIDE SEQUENCE</scope>
    <source>
        <strain evidence="4">AH 40177</strain>
    </source>
</reference>
<organism evidence="4 5">
    <name type="scientific">Rhodocollybia butyracea</name>
    <dbReference type="NCBI Taxonomy" id="206335"/>
    <lineage>
        <taxon>Eukaryota</taxon>
        <taxon>Fungi</taxon>
        <taxon>Dikarya</taxon>
        <taxon>Basidiomycota</taxon>
        <taxon>Agaricomycotina</taxon>
        <taxon>Agaricomycetes</taxon>
        <taxon>Agaricomycetidae</taxon>
        <taxon>Agaricales</taxon>
        <taxon>Marasmiineae</taxon>
        <taxon>Omphalotaceae</taxon>
        <taxon>Rhodocollybia</taxon>
    </lineage>
</organism>
<dbReference type="InterPro" id="IPR027417">
    <property type="entry name" value="P-loop_NTPase"/>
</dbReference>
<dbReference type="Proteomes" id="UP000772434">
    <property type="component" value="Unassembled WGS sequence"/>
</dbReference>
<feature type="domain" description="SNF2 N-terminal" evidence="3">
    <location>
        <begin position="318"/>
        <end position="485"/>
    </location>
</feature>
<evidence type="ECO:0000259" key="3">
    <source>
        <dbReference type="Pfam" id="PF00176"/>
    </source>
</evidence>
<evidence type="ECO:0000313" key="4">
    <source>
        <dbReference type="EMBL" id="KAF9064399.1"/>
    </source>
</evidence>
<name>A0A9P5U3D0_9AGAR</name>
<dbReference type="EMBL" id="JADNRY010000124">
    <property type="protein sequence ID" value="KAF9064399.1"/>
    <property type="molecule type" value="Genomic_DNA"/>
</dbReference>
<comment type="caution">
    <text evidence="4">The sequence shown here is derived from an EMBL/GenBank/DDBJ whole genome shotgun (WGS) entry which is preliminary data.</text>
</comment>
<evidence type="ECO:0000313" key="5">
    <source>
        <dbReference type="Proteomes" id="UP000772434"/>
    </source>
</evidence>
<proteinExistence type="predicted"/>
<keyword evidence="2" id="KW-0067">ATP-binding</keyword>
<evidence type="ECO:0000256" key="2">
    <source>
        <dbReference type="ARBA" id="ARBA00022840"/>
    </source>
</evidence>
<dbReference type="GO" id="GO:0005524">
    <property type="term" value="F:ATP binding"/>
    <property type="evidence" value="ECO:0007669"/>
    <property type="project" value="InterPro"/>
</dbReference>
<dbReference type="OrthoDB" id="3270319at2759"/>